<keyword evidence="2" id="KW-0805">Transcription regulation</keyword>
<keyword evidence="3" id="KW-0238">DNA-binding</keyword>
<dbReference type="InterPro" id="IPR058163">
    <property type="entry name" value="LysR-type_TF_proteobact-type"/>
</dbReference>
<sequence>MDKLYRPPSIGALQALSLVAESDNFTEAAEKLHLTQSAVSRKIQQLESHYGVPLFARNSRSVQLTEHGEAVLEVARKILRELQMLDERISPRDRPFRIRIFVSLAVRWLLPRLTRFYAQHPDLSLSIETVATELVDPSGNCDAYILYLPEPPDDPAFITLFDEVLVPVCAPVAVNDKPLPTSLEELAQYTLIHGSTGQHEWATWLKAHGGSAARNYKHITFNLDELAMNAAARGLGVAMTDLTLAQESINRGDLVIPFGTPLKTKGVYVLWLQTAGALHPARQRILRWLAEQEIGREGGFP</sequence>
<dbReference type="AlphaFoldDB" id="A0A848I9H9"/>
<gene>
    <name evidence="6" type="ORF">HHL24_07910</name>
</gene>
<dbReference type="PRINTS" id="PR00039">
    <property type="entry name" value="HTHLYSR"/>
</dbReference>
<dbReference type="CDD" id="cd08432">
    <property type="entry name" value="PBP2_GcdR_TrpI_HvrB_AmpR_like"/>
    <property type="match status" value="1"/>
</dbReference>
<evidence type="ECO:0000256" key="1">
    <source>
        <dbReference type="ARBA" id="ARBA00009437"/>
    </source>
</evidence>
<dbReference type="InterPro" id="IPR000847">
    <property type="entry name" value="LysR_HTH_N"/>
</dbReference>
<evidence type="ECO:0000256" key="4">
    <source>
        <dbReference type="ARBA" id="ARBA00023163"/>
    </source>
</evidence>
<dbReference type="RefSeq" id="WP_169484953.1">
    <property type="nucleotide sequence ID" value="NZ_JABBGJ010000007.1"/>
</dbReference>
<dbReference type="Pfam" id="PF03466">
    <property type="entry name" value="LysR_substrate"/>
    <property type="match status" value="1"/>
</dbReference>
<keyword evidence="4" id="KW-0804">Transcription</keyword>
<dbReference type="PROSITE" id="PS50931">
    <property type="entry name" value="HTH_LYSR"/>
    <property type="match status" value="1"/>
</dbReference>
<reference evidence="6 7" key="1">
    <citation type="submission" date="2020-04" db="EMBL/GenBank/DDBJ databases">
        <title>Paraburkholderia sp. RP-4-7 isolated from soil.</title>
        <authorList>
            <person name="Dahal R.H."/>
        </authorList>
    </citation>
    <scope>NUCLEOTIDE SEQUENCE [LARGE SCALE GENOMIC DNA]</scope>
    <source>
        <strain evidence="6 7">RP-4-7</strain>
    </source>
</reference>
<protein>
    <submittedName>
        <fullName evidence="6">LysR family transcriptional regulator</fullName>
    </submittedName>
</protein>
<dbReference type="EMBL" id="JABBGJ010000007">
    <property type="protein sequence ID" value="NML97872.1"/>
    <property type="molecule type" value="Genomic_DNA"/>
</dbReference>
<dbReference type="InterPro" id="IPR005119">
    <property type="entry name" value="LysR_subst-bd"/>
</dbReference>
<dbReference type="Pfam" id="PF00126">
    <property type="entry name" value="HTH_1"/>
    <property type="match status" value="1"/>
</dbReference>
<evidence type="ECO:0000313" key="6">
    <source>
        <dbReference type="EMBL" id="NML97872.1"/>
    </source>
</evidence>
<dbReference type="FunFam" id="1.10.10.10:FF:000001">
    <property type="entry name" value="LysR family transcriptional regulator"/>
    <property type="match status" value="1"/>
</dbReference>
<accession>A0A848I9H9</accession>
<comment type="similarity">
    <text evidence="1">Belongs to the LysR transcriptional regulatory family.</text>
</comment>
<dbReference type="GO" id="GO:0006351">
    <property type="term" value="P:DNA-templated transcription"/>
    <property type="evidence" value="ECO:0007669"/>
    <property type="project" value="TreeGrafter"/>
</dbReference>
<dbReference type="GO" id="GO:0003700">
    <property type="term" value="F:DNA-binding transcription factor activity"/>
    <property type="evidence" value="ECO:0007669"/>
    <property type="project" value="InterPro"/>
</dbReference>
<dbReference type="InterPro" id="IPR036390">
    <property type="entry name" value="WH_DNA-bd_sf"/>
</dbReference>
<dbReference type="SUPFAM" id="SSF46785">
    <property type="entry name" value="Winged helix' DNA-binding domain"/>
    <property type="match status" value="1"/>
</dbReference>
<evidence type="ECO:0000313" key="7">
    <source>
        <dbReference type="Proteomes" id="UP000544134"/>
    </source>
</evidence>
<keyword evidence="7" id="KW-1185">Reference proteome</keyword>
<organism evidence="6 7">
    <name type="scientific">Paraburkholderia polaris</name>
    <dbReference type="NCBI Taxonomy" id="2728848"/>
    <lineage>
        <taxon>Bacteria</taxon>
        <taxon>Pseudomonadati</taxon>
        <taxon>Pseudomonadota</taxon>
        <taxon>Betaproteobacteria</taxon>
        <taxon>Burkholderiales</taxon>
        <taxon>Burkholderiaceae</taxon>
        <taxon>Paraburkholderia</taxon>
    </lineage>
</organism>
<dbReference type="GO" id="GO:0043565">
    <property type="term" value="F:sequence-specific DNA binding"/>
    <property type="evidence" value="ECO:0007669"/>
    <property type="project" value="TreeGrafter"/>
</dbReference>
<evidence type="ECO:0000256" key="2">
    <source>
        <dbReference type="ARBA" id="ARBA00023015"/>
    </source>
</evidence>
<proteinExistence type="inferred from homology"/>
<evidence type="ECO:0000259" key="5">
    <source>
        <dbReference type="PROSITE" id="PS50931"/>
    </source>
</evidence>
<evidence type="ECO:0000256" key="3">
    <source>
        <dbReference type="ARBA" id="ARBA00023125"/>
    </source>
</evidence>
<dbReference type="Proteomes" id="UP000544134">
    <property type="component" value="Unassembled WGS sequence"/>
</dbReference>
<feature type="domain" description="HTH lysR-type" evidence="5">
    <location>
        <begin position="8"/>
        <end position="65"/>
    </location>
</feature>
<name>A0A848I9H9_9BURK</name>
<dbReference type="PANTHER" id="PTHR30537">
    <property type="entry name" value="HTH-TYPE TRANSCRIPTIONAL REGULATOR"/>
    <property type="match status" value="1"/>
</dbReference>
<dbReference type="Gene3D" id="3.40.190.10">
    <property type="entry name" value="Periplasmic binding protein-like II"/>
    <property type="match status" value="2"/>
</dbReference>
<dbReference type="Gene3D" id="1.10.10.10">
    <property type="entry name" value="Winged helix-like DNA-binding domain superfamily/Winged helix DNA-binding domain"/>
    <property type="match status" value="1"/>
</dbReference>
<dbReference type="PANTHER" id="PTHR30537:SF74">
    <property type="entry name" value="HTH-TYPE TRANSCRIPTIONAL REGULATOR TRPI"/>
    <property type="match status" value="1"/>
</dbReference>
<dbReference type="SUPFAM" id="SSF53850">
    <property type="entry name" value="Periplasmic binding protein-like II"/>
    <property type="match status" value="1"/>
</dbReference>
<dbReference type="InterPro" id="IPR036388">
    <property type="entry name" value="WH-like_DNA-bd_sf"/>
</dbReference>
<comment type="caution">
    <text evidence="6">The sequence shown here is derived from an EMBL/GenBank/DDBJ whole genome shotgun (WGS) entry which is preliminary data.</text>
</comment>